<reference evidence="2" key="1">
    <citation type="journal article" date="2019" name="Int. J. Syst. Evol. Microbiol.">
        <title>The Global Catalogue of Microorganisms (GCM) 10K type strain sequencing project: providing services to taxonomists for standard genome sequencing and annotation.</title>
        <authorList>
            <consortium name="The Broad Institute Genomics Platform"/>
            <consortium name="The Broad Institute Genome Sequencing Center for Infectious Disease"/>
            <person name="Wu L."/>
            <person name="Ma J."/>
        </authorList>
    </citation>
    <scope>NUCLEOTIDE SEQUENCE [LARGE SCALE GENOMIC DNA]</scope>
    <source>
        <strain evidence="2">CGMCC 4.7181</strain>
    </source>
</reference>
<gene>
    <name evidence="1" type="ORF">GCM10010910_17680</name>
</gene>
<protein>
    <submittedName>
        <fullName evidence="1">Uncharacterized protein</fullName>
    </submittedName>
</protein>
<keyword evidence="2" id="KW-1185">Reference proteome</keyword>
<proteinExistence type="predicted"/>
<organism evidence="1 2">
    <name type="scientific">Microbacterium nanhaiense</name>
    <dbReference type="NCBI Taxonomy" id="1301026"/>
    <lineage>
        <taxon>Bacteria</taxon>
        <taxon>Bacillati</taxon>
        <taxon>Actinomycetota</taxon>
        <taxon>Actinomycetes</taxon>
        <taxon>Micrococcales</taxon>
        <taxon>Microbacteriaceae</taxon>
        <taxon>Microbacterium</taxon>
    </lineage>
</organism>
<sequence length="97" mass="10625">MTWGFSSQCAEVRIVRAKSTVATRVRSSAGGHRQFGSLDAPGLDRADCARYAEGDELVLVTANGQVLSPAKFGCVLRGFLDEQTRRREPSTRVTCEY</sequence>
<comment type="caution">
    <text evidence="1">The sequence shown here is derived from an EMBL/GenBank/DDBJ whole genome shotgun (WGS) entry which is preliminary data.</text>
</comment>
<name>A0ABQ2N1X2_9MICO</name>
<accession>A0ABQ2N1X2</accession>
<evidence type="ECO:0000313" key="1">
    <source>
        <dbReference type="EMBL" id="GGO63959.1"/>
    </source>
</evidence>
<dbReference type="Proteomes" id="UP000638043">
    <property type="component" value="Unassembled WGS sequence"/>
</dbReference>
<dbReference type="EMBL" id="BMMQ01000005">
    <property type="protein sequence ID" value="GGO63959.1"/>
    <property type="molecule type" value="Genomic_DNA"/>
</dbReference>
<evidence type="ECO:0000313" key="2">
    <source>
        <dbReference type="Proteomes" id="UP000638043"/>
    </source>
</evidence>